<comment type="caution">
    <text evidence="3">The sequence shown here is derived from an EMBL/GenBank/DDBJ whole genome shotgun (WGS) entry which is preliminary data.</text>
</comment>
<evidence type="ECO:0000313" key="2">
    <source>
        <dbReference type="EMBL" id="MBV6530864.1"/>
    </source>
</evidence>
<keyword evidence="1" id="KW-0472">Membrane</keyword>
<keyword evidence="1" id="KW-0812">Transmembrane</keyword>
<keyword evidence="1" id="KW-1133">Transmembrane helix</keyword>
<protein>
    <submittedName>
        <fullName evidence="3">YceK/YidQ family lipoprotein</fullName>
    </submittedName>
</protein>
<organism evidence="3 4">
    <name type="scientific">Ursidibacter maritimus</name>
    <dbReference type="NCBI Taxonomy" id="1331689"/>
    <lineage>
        <taxon>Bacteria</taxon>
        <taxon>Pseudomonadati</taxon>
        <taxon>Pseudomonadota</taxon>
        <taxon>Gammaproteobacteria</taxon>
        <taxon>Pasteurellales</taxon>
        <taxon>Pasteurellaceae</taxon>
        <taxon>Ursidibacter</taxon>
    </lineage>
</organism>
<proteinExistence type="predicted"/>
<evidence type="ECO:0000313" key="3">
    <source>
        <dbReference type="EMBL" id="MBV6545940.1"/>
    </source>
</evidence>
<sequence length="76" mass="8264">MKRMRYKGGALVFCMLNLTACGTISSLADDNYTPYAGVVKDFQAMREGGVTSVLAVVDLPLSFVFDTLLLPVTLTR</sequence>
<keyword evidence="3" id="KW-0449">Lipoprotein</keyword>
<evidence type="ECO:0000313" key="4">
    <source>
        <dbReference type="Proteomes" id="UP000732858"/>
    </source>
</evidence>
<accession>A0A949WEJ5</accession>
<evidence type="ECO:0000256" key="1">
    <source>
        <dbReference type="SAM" id="Phobius"/>
    </source>
</evidence>
<dbReference type="EMBL" id="JABULY010000001">
    <property type="protein sequence ID" value="MBV6530864.1"/>
    <property type="molecule type" value="Genomic_DNA"/>
</dbReference>
<name>A0A949WEJ5_9PAST</name>
<dbReference type="Proteomes" id="UP001196379">
    <property type="component" value="Unassembled WGS sequence"/>
</dbReference>
<dbReference type="GeneID" id="65548553"/>
<evidence type="ECO:0000313" key="5">
    <source>
        <dbReference type="Proteomes" id="UP001196379"/>
    </source>
</evidence>
<gene>
    <name evidence="2" type="ORF">HT657_01670</name>
    <name evidence="3" type="ORF">HT672_01270</name>
</gene>
<dbReference type="InterPro" id="IPR010780">
    <property type="entry name" value="DUF1375"/>
</dbReference>
<feature type="transmembrane region" description="Helical" evidence="1">
    <location>
        <begin position="52"/>
        <end position="74"/>
    </location>
</feature>
<dbReference type="Proteomes" id="UP000732858">
    <property type="component" value="Unassembled WGS sequence"/>
</dbReference>
<reference evidence="3 5" key="1">
    <citation type="journal article" date="2021" name="Mol. Ecol.">
        <title>Polar bear-adapted Ursidibacter maritimus are remarkably conserved after generations in captivity.</title>
        <authorList>
            <person name="Espinosa-Gongora C."/>
            <person name="Hansen M.J."/>
            <person name="Bertelsen M.F."/>
            <person name="Bojesen A.M."/>
        </authorList>
    </citation>
    <scope>NUCLEOTIDE SEQUENCE</scope>
    <source>
        <strain evidence="3">Pb43105x</strain>
        <strain evidence="2 5">Pb43106</strain>
    </source>
</reference>
<dbReference type="Pfam" id="PF07119">
    <property type="entry name" value="DUF1375"/>
    <property type="match status" value="1"/>
</dbReference>
<dbReference type="OrthoDB" id="5690831at2"/>
<dbReference type="EMBL" id="JABUMC010000001">
    <property type="protein sequence ID" value="MBV6545940.1"/>
    <property type="molecule type" value="Genomic_DNA"/>
</dbReference>
<dbReference type="AlphaFoldDB" id="A0A949WEJ5"/>
<keyword evidence="5" id="KW-1185">Reference proteome</keyword>
<dbReference type="RefSeq" id="WP_157402727.1">
    <property type="nucleotide sequence ID" value="NZ_JABULY010000001.1"/>
</dbReference>